<dbReference type="OrthoDB" id="7187989at2"/>
<gene>
    <name evidence="12" type="ORF">SAMN06309945_1242</name>
</gene>
<reference evidence="12 13" key="1">
    <citation type="submission" date="2017-02" db="EMBL/GenBank/DDBJ databases">
        <authorList>
            <person name="Peterson S.W."/>
        </authorList>
    </citation>
    <scope>NUCLEOTIDE SEQUENCE [LARGE SCALE GENOMIC DNA]</scope>
    <source>
        <strain evidence="12 13">VKM Ac-2059</strain>
    </source>
</reference>
<dbReference type="SUPFAM" id="SSF52172">
    <property type="entry name" value="CheY-like"/>
    <property type="match status" value="1"/>
</dbReference>
<dbReference type="InterPro" id="IPR024187">
    <property type="entry name" value="Sig_transdc_resp-reg_cit/mal"/>
</dbReference>
<dbReference type="Proteomes" id="UP000190857">
    <property type="component" value="Unassembled WGS sequence"/>
</dbReference>
<protein>
    <recommendedName>
        <fullName evidence="9">Transcriptional regulatory protein</fullName>
    </recommendedName>
</protein>
<evidence type="ECO:0000256" key="7">
    <source>
        <dbReference type="ARBA" id="ARBA00023159"/>
    </source>
</evidence>
<dbReference type="Gene3D" id="1.10.10.10">
    <property type="entry name" value="Winged helix-like DNA-binding domain superfamily/Winged helix DNA-binding domain"/>
    <property type="match status" value="1"/>
</dbReference>
<evidence type="ECO:0000256" key="10">
    <source>
        <dbReference type="PROSITE-ProRule" id="PRU00169"/>
    </source>
</evidence>
<dbReference type="InterPro" id="IPR051271">
    <property type="entry name" value="2C-system_Tx_regulators"/>
</dbReference>
<name>A0A1T5J5M3_9MICO</name>
<dbReference type="GO" id="GO:0000156">
    <property type="term" value="F:phosphorelay response regulator activity"/>
    <property type="evidence" value="ECO:0007669"/>
    <property type="project" value="TreeGrafter"/>
</dbReference>
<evidence type="ECO:0000256" key="8">
    <source>
        <dbReference type="ARBA" id="ARBA00023163"/>
    </source>
</evidence>
<dbReference type="InterPro" id="IPR036388">
    <property type="entry name" value="WH-like_DNA-bd_sf"/>
</dbReference>
<keyword evidence="13" id="KW-1185">Reference proteome</keyword>
<keyword evidence="4 9" id="KW-0902">Two-component regulatory system</keyword>
<dbReference type="SMART" id="SM00448">
    <property type="entry name" value="REC"/>
    <property type="match status" value="1"/>
</dbReference>
<dbReference type="EMBL" id="FUZP01000001">
    <property type="protein sequence ID" value="SKC46694.1"/>
    <property type="molecule type" value="Genomic_DNA"/>
</dbReference>
<keyword evidence="2 9" id="KW-0963">Cytoplasm</keyword>
<keyword evidence="5 9" id="KW-0805">Transcription regulation</keyword>
<organism evidence="12 13">
    <name type="scientific">Okibacterium fritillariae</name>
    <dbReference type="NCBI Taxonomy" id="123320"/>
    <lineage>
        <taxon>Bacteria</taxon>
        <taxon>Bacillati</taxon>
        <taxon>Actinomycetota</taxon>
        <taxon>Actinomycetes</taxon>
        <taxon>Micrococcales</taxon>
        <taxon>Microbacteriaceae</taxon>
        <taxon>Okibacterium</taxon>
    </lineage>
</organism>
<evidence type="ECO:0000256" key="9">
    <source>
        <dbReference type="PIRNR" id="PIRNR006171"/>
    </source>
</evidence>
<evidence type="ECO:0000256" key="5">
    <source>
        <dbReference type="ARBA" id="ARBA00023015"/>
    </source>
</evidence>
<dbReference type="GO" id="GO:0005737">
    <property type="term" value="C:cytoplasm"/>
    <property type="evidence" value="ECO:0007669"/>
    <property type="project" value="UniProtKB-SubCell"/>
</dbReference>
<keyword evidence="7 9" id="KW-0010">Activator</keyword>
<keyword evidence="6 9" id="KW-0238">DNA-binding</keyword>
<dbReference type="AlphaFoldDB" id="A0A1T5J5M3"/>
<dbReference type="PROSITE" id="PS50110">
    <property type="entry name" value="RESPONSE_REGULATORY"/>
    <property type="match status" value="1"/>
</dbReference>
<dbReference type="SUPFAM" id="SSF46785">
    <property type="entry name" value="Winged helix' DNA-binding domain"/>
    <property type="match status" value="1"/>
</dbReference>
<evidence type="ECO:0000313" key="12">
    <source>
        <dbReference type="EMBL" id="SKC46694.1"/>
    </source>
</evidence>
<feature type="modified residue" description="4-aspartylphosphate" evidence="10">
    <location>
        <position position="65"/>
    </location>
</feature>
<dbReference type="PIRSF" id="PIRSF006171">
    <property type="entry name" value="RR_citrat_malat"/>
    <property type="match status" value="1"/>
</dbReference>
<dbReference type="PANTHER" id="PTHR45526:SF1">
    <property type="entry name" value="TRANSCRIPTIONAL REGULATORY PROTEIN DCUR-RELATED"/>
    <property type="match status" value="1"/>
</dbReference>
<evidence type="ECO:0000256" key="2">
    <source>
        <dbReference type="ARBA" id="ARBA00022490"/>
    </source>
</evidence>
<dbReference type="InterPro" id="IPR011006">
    <property type="entry name" value="CheY-like_superfamily"/>
</dbReference>
<sequence>MTDVRVLVVDDEALTAEAHAEYVRRLDGFELAGVATSGTEAIRMLRDSAAESPHVTASIDLVLLDFTMPDLHGLDVCRRIRAAGLEIDVIAITAVRDVKTVRQAVSLGVVQYLIKPFTFRAFADKMQGYLAFRHSFDEASGATTQRDIDRGIASLRTPGRETLPTGLAGGTLDRVIALLRTSEGLSASEIAAQLNLSRVTARRYVEHLADSGVVERGARYGTPGRPEVEFRWVSTARS</sequence>
<comment type="subcellular location">
    <subcellularLocation>
        <location evidence="1 9">Cytoplasm</location>
    </subcellularLocation>
</comment>
<evidence type="ECO:0000256" key="3">
    <source>
        <dbReference type="ARBA" id="ARBA00022553"/>
    </source>
</evidence>
<dbReference type="RefSeq" id="WP_079727319.1">
    <property type="nucleotide sequence ID" value="NZ_FUZP01000001.1"/>
</dbReference>
<dbReference type="Pfam" id="PF08279">
    <property type="entry name" value="HTH_11"/>
    <property type="match status" value="1"/>
</dbReference>
<dbReference type="Pfam" id="PF00072">
    <property type="entry name" value="Response_reg"/>
    <property type="match status" value="1"/>
</dbReference>
<evidence type="ECO:0000256" key="4">
    <source>
        <dbReference type="ARBA" id="ARBA00023012"/>
    </source>
</evidence>
<dbReference type="PANTHER" id="PTHR45526">
    <property type="entry name" value="TRANSCRIPTIONAL REGULATORY PROTEIN DPIA"/>
    <property type="match status" value="1"/>
</dbReference>
<dbReference type="InterPro" id="IPR036390">
    <property type="entry name" value="WH_DNA-bd_sf"/>
</dbReference>
<proteinExistence type="predicted"/>
<dbReference type="GO" id="GO:0003700">
    <property type="term" value="F:DNA-binding transcription factor activity"/>
    <property type="evidence" value="ECO:0007669"/>
    <property type="project" value="InterPro"/>
</dbReference>
<dbReference type="STRING" id="123320.SAMN06309945_1242"/>
<evidence type="ECO:0000259" key="11">
    <source>
        <dbReference type="PROSITE" id="PS50110"/>
    </source>
</evidence>
<evidence type="ECO:0000256" key="6">
    <source>
        <dbReference type="ARBA" id="ARBA00023125"/>
    </source>
</evidence>
<keyword evidence="3 10" id="KW-0597">Phosphoprotein</keyword>
<feature type="domain" description="Response regulatory" evidence="11">
    <location>
        <begin position="5"/>
        <end position="130"/>
    </location>
</feature>
<dbReference type="InterPro" id="IPR013196">
    <property type="entry name" value="HTH_11"/>
</dbReference>
<evidence type="ECO:0000256" key="1">
    <source>
        <dbReference type="ARBA" id="ARBA00004496"/>
    </source>
</evidence>
<dbReference type="InterPro" id="IPR001789">
    <property type="entry name" value="Sig_transdc_resp-reg_receiver"/>
</dbReference>
<keyword evidence="8 9" id="KW-0804">Transcription</keyword>
<evidence type="ECO:0000313" key="13">
    <source>
        <dbReference type="Proteomes" id="UP000190857"/>
    </source>
</evidence>
<dbReference type="GO" id="GO:0003677">
    <property type="term" value="F:DNA binding"/>
    <property type="evidence" value="ECO:0007669"/>
    <property type="project" value="UniProtKB-KW"/>
</dbReference>
<accession>A0A1T5J5M3</accession>
<dbReference type="Gene3D" id="3.40.50.2300">
    <property type="match status" value="1"/>
</dbReference>